<keyword evidence="1" id="KW-0805">Transcription regulation</keyword>
<evidence type="ECO:0000313" key="4">
    <source>
        <dbReference type="EMBL" id="TYB80481.1"/>
    </source>
</evidence>
<keyword evidence="3" id="KW-0804">Transcription</keyword>
<organism evidence="4 5">
    <name type="scientific">Maritimibacter fusiformis</name>
    <dbReference type="NCBI Taxonomy" id="2603819"/>
    <lineage>
        <taxon>Bacteria</taxon>
        <taxon>Pseudomonadati</taxon>
        <taxon>Pseudomonadota</taxon>
        <taxon>Alphaproteobacteria</taxon>
        <taxon>Rhodobacterales</taxon>
        <taxon>Roseobacteraceae</taxon>
        <taxon>Maritimibacter</taxon>
    </lineage>
</organism>
<evidence type="ECO:0000313" key="5">
    <source>
        <dbReference type="Proteomes" id="UP000322080"/>
    </source>
</evidence>
<dbReference type="GO" id="GO:0003677">
    <property type="term" value="F:DNA binding"/>
    <property type="evidence" value="ECO:0007669"/>
    <property type="project" value="UniProtKB-KW"/>
</dbReference>
<evidence type="ECO:0000256" key="1">
    <source>
        <dbReference type="ARBA" id="ARBA00023015"/>
    </source>
</evidence>
<dbReference type="InterPro" id="IPR036390">
    <property type="entry name" value="WH_DNA-bd_sf"/>
</dbReference>
<sequence>MTTPRDQFIEQMGLMMQAEGQPRIAGQILGYLIVEGEARTLNQMTEALKISKASASTNARMLADRGTVQRVSPVGTRQDAYKAEFDAMPQMLRAMARRFRANGERIDQIVADFPDDDTGARDRVAGFARTYRDSADFFEEWAARVSQTGCDGPSNEKNE</sequence>
<dbReference type="Gene3D" id="1.10.10.10">
    <property type="entry name" value="Winged helix-like DNA-binding domain superfamily/Winged helix DNA-binding domain"/>
    <property type="match status" value="1"/>
</dbReference>
<keyword evidence="5" id="KW-1185">Reference proteome</keyword>
<proteinExistence type="predicted"/>
<dbReference type="AlphaFoldDB" id="A0A5D0RHS2"/>
<dbReference type="PANTHER" id="PTHR38465">
    <property type="entry name" value="HTH-TYPE TRANSCRIPTIONAL REGULATOR MJ1563-RELATED"/>
    <property type="match status" value="1"/>
</dbReference>
<reference evidence="4 5" key="1">
    <citation type="submission" date="2019-08" db="EMBL/GenBank/DDBJ databases">
        <title>Identification of a novel species of the genus Boseongicola.</title>
        <authorList>
            <person name="Zhang X.-Q."/>
        </authorList>
    </citation>
    <scope>NUCLEOTIDE SEQUENCE [LARGE SCALE GENOMIC DNA]</scope>
    <source>
        <strain evidence="4 5">HY14</strain>
    </source>
</reference>
<protein>
    <submittedName>
        <fullName evidence="4">Transcriptional regulator</fullName>
    </submittedName>
</protein>
<comment type="caution">
    <text evidence="4">The sequence shown here is derived from an EMBL/GenBank/DDBJ whole genome shotgun (WGS) entry which is preliminary data.</text>
</comment>
<evidence type="ECO:0000256" key="2">
    <source>
        <dbReference type="ARBA" id="ARBA00023125"/>
    </source>
</evidence>
<evidence type="ECO:0000256" key="3">
    <source>
        <dbReference type="ARBA" id="ARBA00023163"/>
    </source>
</evidence>
<dbReference type="InterPro" id="IPR052362">
    <property type="entry name" value="HTH-GbsR_regulator"/>
</dbReference>
<dbReference type="PANTHER" id="PTHR38465:SF1">
    <property type="entry name" value="HTH-TYPE TRANSCRIPTIONAL REGULATOR MJ1563-RELATED"/>
    <property type="match status" value="1"/>
</dbReference>
<name>A0A5D0RHS2_9RHOB</name>
<dbReference type="SUPFAM" id="SSF46785">
    <property type="entry name" value="Winged helix' DNA-binding domain"/>
    <property type="match status" value="1"/>
</dbReference>
<keyword evidence="2" id="KW-0238">DNA-binding</keyword>
<dbReference type="InterPro" id="IPR036388">
    <property type="entry name" value="WH-like_DNA-bd_sf"/>
</dbReference>
<dbReference type="Proteomes" id="UP000322080">
    <property type="component" value="Unassembled WGS sequence"/>
</dbReference>
<dbReference type="RefSeq" id="WP_148378475.1">
    <property type="nucleotide sequence ID" value="NZ_VSIY01000013.1"/>
</dbReference>
<dbReference type="EMBL" id="VSIY01000013">
    <property type="protein sequence ID" value="TYB80481.1"/>
    <property type="molecule type" value="Genomic_DNA"/>
</dbReference>
<gene>
    <name evidence="4" type="ORF">FVF75_12615</name>
</gene>
<accession>A0A5D0RHS2</accession>